<name>A0A919MDY3_9ACTN</name>
<dbReference type="Proteomes" id="UP000598174">
    <property type="component" value="Unassembled WGS sequence"/>
</dbReference>
<evidence type="ECO:0000256" key="2">
    <source>
        <dbReference type="SAM" id="MobiDB-lite"/>
    </source>
</evidence>
<evidence type="ECO:0000256" key="3">
    <source>
        <dbReference type="SAM" id="Phobius"/>
    </source>
</evidence>
<protein>
    <recommendedName>
        <fullName evidence="4">Phage tail tape measure protein domain-containing protein</fullName>
    </recommendedName>
</protein>
<feature type="compositionally biased region" description="Basic and acidic residues" evidence="2">
    <location>
        <begin position="47"/>
        <end position="66"/>
    </location>
</feature>
<comment type="caution">
    <text evidence="5">The sequence shown here is derived from an EMBL/GenBank/DDBJ whole genome shotgun (WGS) entry which is preliminary data.</text>
</comment>
<dbReference type="PANTHER" id="PTHR37813:SF1">
    <property type="entry name" value="FELS-2 PROPHAGE PROTEIN"/>
    <property type="match status" value="1"/>
</dbReference>
<reference evidence="5" key="1">
    <citation type="submission" date="2021-01" db="EMBL/GenBank/DDBJ databases">
        <title>Whole genome shotgun sequence of Actinoplanes ferrugineus NBRC 15555.</title>
        <authorList>
            <person name="Komaki H."/>
            <person name="Tamura T."/>
        </authorList>
    </citation>
    <scope>NUCLEOTIDE SEQUENCE</scope>
    <source>
        <strain evidence="5">NBRC 15555</strain>
    </source>
</reference>
<evidence type="ECO:0000313" key="5">
    <source>
        <dbReference type="EMBL" id="GIE16291.1"/>
    </source>
</evidence>
<feature type="transmembrane region" description="Helical" evidence="3">
    <location>
        <begin position="587"/>
        <end position="609"/>
    </location>
</feature>
<dbReference type="PANTHER" id="PTHR37813">
    <property type="entry name" value="FELS-2 PROPHAGE PROTEIN"/>
    <property type="match status" value="1"/>
</dbReference>
<dbReference type="RefSeq" id="WP_203822632.1">
    <property type="nucleotide sequence ID" value="NZ_BAAABP010000005.1"/>
</dbReference>
<organism evidence="5 6">
    <name type="scientific">Paractinoplanes ferrugineus</name>
    <dbReference type="NCBI Taxonomy" id="113564"/>
    <lineage>
        <taxon>Bacteria</taxon>
        <taxon>Bacillati</taxon>
        <taxon>Actinomycetota</taxon>
        <taxon>Actinomycetes</taxon>
        <taxon>Micromonosporales</taxon>
        <taxon>Micromonosporaceae</taxon>
        <taxon>Paractinoplanes</taxon>
    </lineage>
</organism>
<dbReference type="EMBL" id="BOMM01000081">
    <property type="protein sequence ID" value="GIE16291.1"/>
    <property type="molecule type" value="Genomic_DNA"/>
</dbReference>
<feature type="region of interest" description="Disordered" evidence="2">
    <location>
        <begin position="39"/>
        <end position="105"/>
    </location>
</feature>
<keyword evidence="3" id="KW-0812">Transmembrane</keyword>
<evidence type="ECO:0000313" key="6">
    <source>
        <dbReference type="Proteomes" id="UP000598174"/>
    </source>
</evidence>
<dbReference type="InterPro" id="IPR010090">
    <property type="entry name" value="Phage_tape_meas"/>
</dbReference>
<dbReference type="Pfam" id="PF10145">
    <property type="entry name" value="PhageMin_Tail"/>
    <property type="match status" value="1"/>
</dbReference>
<feature type="transmembrane region" description="Helical" evidence="3">
    <location>
        <begin position="747"/>
        <end position="767"/>
    </location>
</feature>
<accession>A0A919MDY3</accession>
<feature type="domain" description="Phage tail tape measure protein" evidence="4">
    <location>
        <begin position="179"/>
        <end position="429"/>
    </location>
</feature>
<dbReference type="NCBIfam" id="TIGR01760">
    <property type="entry name" value="tape_meas_TP901"/>
    <property type="match status" value="1"/>
</dbReference>
<dbReference type="AlphaFoldDB" id="A0A919MDY3"/>
<feature type="compositionally biased region" description="Basic and acidic residues" evidence="2">
    <location>
        <begin position="81"/>
        <end position="98"/>
    </location>
</feature>
<keyword evidence="3" id="KW-0472">Membrane</keyword>
<evidence type="ECO:0000259" key="4">
    <source>
        <dbReference type="Pfam" id="PF10145"/>
    </source>
</evidence>
<sequence length="1272" mass="133419">MVALASAFVRIRPSTDKREFQKTGGDVGKAAGDAAAKGFNDQFTKGTDGRIRDSKGRFVKDGEDAGRGAGEGFGEQFTRGSDGRLRDSRGKFVKDSEAAGRSGGSKAGDAFSFGFGDRTKKLASQLGANLKLAAGVFVPLGLAGAVAQIGKIGIAYEDNLNIFKTVSKATGKQMDEVADKARALGADVTLPGVSAAGAAAAMTELAKAGFTVQESMDAAQGTLQLARIANISEADAAEIAANAVNAFGIEAKDTGKVVDQLAAAANSSSIEVTEASASFKQAAAVFSGLQGAAVGPQEAITELNTAIAILGNNGIKGSDAGTSLKQALLQLTGPSGPAKAAMISIAQAAQGANITLDQQKAILYGNANAREKAINAIDKMNPKLANSGDIAYDAAGKMRPLKDIIDLVTRGTKDMTQEDRNMAITKIFGADATRSILALMKGGLPVYEQQRQAILQQGAAADVAKAKNAGLGGAIDNVKSQFENAAIAIYNQVKGPLTSGLNAIAGQLPTIFGYIGTFASFIRDNIGTIRDWALAIGAVTIALKINSTMLAIQAAGGVVKAIQGIGIITRITQGWAAAQALLNATLIANPIGVVIVAITALIAGLVLLYRHNQAFRNIVQAVWAAIKSAIAATVNWITGTAWPAIVSAWNAIAAAAKWLYQNVILPVWNAIKAVIDFVVKAVTLYIQALITEWKILSGAAMWLWHNIFQPVFGAIQKIVEIWWLAVRVAFAAFVKIVQAVLGPVITWLGNMFSSVFAWIQARVAQWWQGMKILFDLFKAYVLGPVVGAIQTTLGFFQRIFAAIGVVVANWWSAHVRPYIELFKIGWAELSARISGVWNNGIKPIFAAFISFVRDKVVGGFSTAVSAITGSWDKVKEAARKPVAFVVNQVINPFINGLNKAASVVGVKDRVEPIKGFATGGQIPGRPSLSDNMLASITGTGRPLAVASGEFITNTRSTLANLPLVKAINAKRGKVTRADIDPYLDGNDGPGVGDGIGDSWNRIVGGAKGALSFVTNPAAALRKAAEAVIARVPGAGMLRDTVVGSARRTINGAVDFIKDKLSFGGGIGGEGVFGGWQGMRQLIHNRFPDLNMISGFRQGATTLTGNRSYHAIGRAVDYPPVRALAEWIRSTFGSKTKELITPWQDLNLNNGQPHTYTGAVWNQHNFPGGNAHVHWAAKHGGLVSAMSGMPIRLFDQGGFWPSGTLGANLSGRTEYVNPDGAGAAGITVIVQPGAFNGAVIANEKQAEDMVVKGFTSAVRSRRITAASIGARAR</sequence>
<keyword evidence="6" id="KW-1185">Reference proteome</keyword>
<keyword evidence="3" id="KW-1133">Transmembrane helix</keyword>
<keyword evidence="1" id="KW-1188">Viral release from host cell</keyword>
<proteinExistence type="predicted"/>
<gene>
    <name evidence="5" type="ORF">Afe05nite_81310</name>
</gene>
<feature type="transmembrane region" description="Helical" evidence="3">
    <location>
        <begin position="779"/>
        <end position="811"/>
    </location>
</feature>
<evidence type="ECO:0000256" key="1">
    <source>
        <dbReference type="ARBA" id="ARBA00022612"/>
    </source>
</evidence>